<dbReference type="EMBL" id="KV427634">
    <property type="protein sequence ID" value="KZT04783.1"/>
    <property type="molecule type" value="Genomic_DNA"/>
</dbReference>
<accession>A0A165DFI4</accession>
<feature type="signal peptide" evidence="1">
    <location>
        <begin position="1"/>
        <end position="20"/>
    </location>
</feature>
<dbReference type="AlphaFoldDB" id="A0A165DFI4"/>
<gene>
    <name evidence="2" type="ORF">LAESUDRAFT_813896</name>
</gene>
<evidence type="ECO:0000313" key="2">
    <source>
        <dbReference type="EMBL" id="KZT04783.1"/>
    </source>
</evidence>
<dbReference type="GeneID" id="63831567"/>
<keyword evidence="1" id="KW-0732">Signal</keyword>
<dbReference type="RefSeq" id="XP_040762523.1">
    <property type="nucleotide sequence ID" value="XM_040914540.1"/>
</dbReference>
<proteinExistence type="predicted"/>
<keyword evidence="3" id="KW-1185">Reference proteome</keyword>
<feature type="chain" id="PRO_5007856549" evidence="1">
    <location>
        <begin position="21"/>
        <end position="93"/>
    </location>
</feature>
<protein>
    <submittedName>
        <fullName evidence="2">Uncharacterized protein</fullName>
    </submittedName>
</protein>
<dbReference type="Proteomes" id="UP000076871">
    <property type="component" value="Unassembled WGS sequence"/>
</dbReference>
<reference evidence="2 3" key="1">
    <citation type="journal article" date="2016" name="Mol. Biol. Evol.">
        <title>Comparative Genomics of Early-Diverging Mushroom-Forming Fungi Provides Insights into the Origins of Lignocellulose Decay Capabilities.</title>
        <authorList>
            <person name="Nagy L.G."/>
            <person name="Riley R."/>
            <person name="Tritt A."/>
            <person name="Adam C."/>
            <person name="Daum C."/>
            <person name="Floudas D."/>
            <person name="Sun H."/>
            <person name="Yadav J.S."/>
            <person name="Pangilinan J."/>
            <person name="Larsson K.H."/>
            <person name="Matsuura K."/>
            <person name="Barry K."/>
            <person name="Labutti K."/>
            <person name="Kuo R."/>
            <person name="Ohm R.A."/>
            <person name="Bhattacharya S.S."/>
            <person name="Shirouzu T."/>
            <person name="Yoshinaga Y."/>
            <person name="Martin F.M."/>
            <person name="Grigoriev I.V."/>
            <person name="Hibbett D.S."/>
        </authorList>
    </citation>
    <scope>NUCLEOTIDE SEQUENCE [LARGE SCALE GENOMIC DNA]</scope>
    <source>
        <strain evidence="2 3">93-53</strain>
    </source>
</reference>
<organism evidence="2 3">
    <name type="scientific">Laetiporus sulphureus 93-53</name>
    <dbReference type="NCBI Taxonomy" id="1314785"/>
    <lineage>
        <taxon>Eukaryota</taxon>
        <taxon>Fungi</taxon>
        <taxon>Dikarya</taxon>
        <taxon>Basidiomycota</taxon>
        <taxon>Agaricomycotina</taxon>
        <taxon>Agaricomycetes</taxon>
        <taxon>Polyporales</taxon>
        <taxon>Laetiporus</taxon>
    </lineage>
</organism>
<evidence type="ECO:0000313" key="3">
    <source>
        <dbReference type="Proteomes" id="UP000076871"/>
    </source>
</evidence>
<dbReference type="InParanoid" id="A0A165DFI4"/>
<evidence type="ECO:0000256" key="1">
    <source>
        <dbReference type="SAM" id="SignalP"/>
    </source>
</evidence>
<sequence>MKASFASLVSFLLLVNAALAVPAAVNDRVGGMSYAKPEGVSGGSINLTTLPLVVMKRNSAGDGKDKDGASASYQWSSAYQYEEDIGNDVSGVQ</sequence>
<name>A0A165DFI4_9APHY</name>